<dbReference type="STRING" id="64791.A0A151WPF0"/>
<protein>
    <recommendedName>
        <fullName evidence="1">Transposable element P transposase-like RNase H domain-containing protein</fullName>
    </recommendedName>
</protein>
<sequence>MQIIRLKKKVECIRKKCAQANTQAVEDVISKLPINQQLSVQACLTTSKAKNSKGIRYTTQWVYECLLLRIKSKKTYNHLRNHNILTLPTPKHQARKKGDHALVFMFQPFKGKWVQTLGYFLNYGSVSGVVLHQLVMECIILVEKSNLKVDGVTSDGASWSDFSHLMKCLRNFFTKHNQYDGIWVSSKSLSL</sequence>
<feature type="domain" description="Transposable element P transposase-like RNase H" evidence="1">
    <location>
        <begin position="92"/>
        <end position="159"/>
    </location>
</feature>
<evidence type="ECO:0000313" key="3">
    <source>
        <dbReference type="Proteomes" id="UP000075809"/>
    </source>
</evidence>
<gene>
    <name evidence="2" type="ORF">ALC60_11248</name>
</gene>
<reference evidence="2 3" key="1">
    <citation type="submission" date="2015-09" db="EMBL/GenBank/DDBJ databases">
        <title>Trachymyrmex zeteki WGS genome.</title>
        <authorList>
            <person name="Nygaard S."/>
            <person name="Hu H."/>
            <person name="Boomsma J."/>
            <person name="Zhang G."/>
        </authorList>
    </citation>
    <scope>NUCLEOTIDE SEQUENCE [LARGE SCALE GENOMIC DNA]</scope>
    <source>
        <strain evidence="2">Tzet28-1</strain>
        <tissue evidence="2">Whole body</tissue>
    </source>
</reference>
<evidence type="ECO:0000313" key="2">
    <source>
        <dbReference type="EMBL" id="KYQ49678.1"/>
    </source>
</evidence>
<evidence type="ECO:0000259" key="1">
    <source>
        <dbReference type="Pfam" id="PF21787"/>
    </source>
</evidence>
<dbReference type="EMBL" id="KQ982878">
    <property type="protein sequence ID" value="KYQ49678.1"/>
    <property type="molecule type" value="Genomic_DNA"/>
</dbReference>
<keyword evidence="3" id="KW-1185">Reference proteome</keyword>
<dbReference type="AlphaFoldDB" id="A0A151WPF0"/>
<proteinExistence type="predicted"/>
<name>A0A151WPF0_9HYME</name>
<accession>A0A151WPF0</accession>
<organism evidence="2 3">
    <name type="scientific">Mycetomoellerius zeteki</name>
    <dbReference type="NCBI Taxonomy" id="64791"/>
    <lineage>
        <taxon>Eukaryota</taxon>
        <taxon>Metazoa</taxon>
        <taxon>Ecdysozoa</taxon>
        <taxon>Arthropoda</taxon>
        <taxon>Hexapoda</taxon>
        <taxon>Insecta</taxon>
        <taxon>Pterygota</taxon>
        <taxon>Neoptera</taxon>
        <taxon>Endopterygota</taxon>
        <taxon>Hymenoptera</taxon>
        <taxon>Apocrita</taxon>
        <taxon>Aculeata</taxon>
        <taxon>Formicoidea</taxon>
        <taxon>Formicidae</taxon>
        <taxon>Myrmicinae</taxon>
        <taxon>Mycetomoellerius</taxon>
    </lineage>
</organism>
<dbReference type="Proteomes" id="UP000075809">
    <property type="component" value="Unassembled WGS sequence"/>
</dbReference>
<dbReference type="Pfam" id="PF21787">
    <property type="entry name" value="TNP-like_RNaseH_N"/>
    <property type="match status" value="1"/>
</dbReference>
<dbReference type="InterPro" id="IPR048365">
    <property type="entry name" value="TNP-like_RNaseH_N"/>
</dbReference>